<organism evidence="4 5">
    <name type="scientific">Cupriavidus lacunae</name>
    <dbReference type="NCBI Taxonomy" id="2666307"/>
    <lineage>
        <taxon>Bacteria</taxon>
        <taxon>Pseudomonadati</taxon>
        <taxon>Pseudomonadota</taxon>
        <taxon>Betaproteobacteria</taxon>
        <taxon>Burkholderiales</taxon>
        <taxon>Burkholderiaceae</taxon>
        <taxon>Cupriavidus</taxon>
    </lineage>
</organism>
<dbReference type="Proteomes" id="UP000255165">
    <property type="component" value="Unassembled WGS sequence"/>
</dbReference>
<evidence type="ECO:0000259" key="3">
    <source>
        <dbReference type="PROSITE" id="PS01124"/>
    </source>
</evidence>
<feature type="domain" description="HTH araC/xylS-type" evidence="3">
    <location>
        <begin position="237"/>
        <end position="335"/>
    </location>
</feature>
<dbReference type="SUPFAM" id="SSF52317">
    <property type="entry name" value="Class I glutamine amidotransferase-like"/>
    <property type="match status" value="1"/>
</dbReference>
<proteinExistence type="predicted"/>
<keyword evidence="5" id="KW-1185">Reference proteome</keyword>
<dbReference type="AlphaFoldDB" id="A0A370NQU9"/>
<protein>
    <submittedName>
        <fullName evidence="4">AraC family transcriptional regulator</fullName>
    </submittedName>
</protein>
<dbReference type="SUPFAM" id="SSF46689">
    <property type="entry name" value="Homeodomain-like"/>
    <property type="match status" value="2"/>
</dbReference>
<dbReference type="GO" id="GO:0003700">
    <property type="term" value="F:DNA-binding transcription factor activity"/>
    <property type="evidence" value="ECO:0007669"/>
    <property type="project" value="InterPro"/>
</dbReference>
<evidence type="ECO:0000313" key="5">
    <source>
        <dbReference type="Proteomes" id="UP000255165"/>
    </source>
</evidence>
<dbReference type="Gene3D" id="3.40.50.880">
    <property type="match status" value="1"/>
</dbReference>
<comment type="caution">
    <text evidence="4">The sequence shown here is derived from an EMBL/GenBank/DDBJ whole genome shotgun (WGS) entry which is preliminary data.</text>
</comment>
<dbReference type="PROSITE" id="PS01124">
    <property type="entry name" value="HTH_ARAC_FAMILY_2"/>
    <property type="match status" value="1"/>
</dbReference>
<dbReference type="Pfam" id="PF12833">
    <property type="entry name" value="HTH_18"/>
    <property type="match status" value="1"/>
</dbReference>
<dbReference type="EMBL" id="QKWJ01000032">
    <property type="protein sequence ID" value="RDK07987.1"/>
    <property type="molecule type" value="Genomic_DNA"/>
</dbReference>
<keyword evidence="1" id="KW-0805">Transcription regulation</keyword>
<evidence type="ECO:0000256" key="2">
    <source>
        <dbReference type="ARBA" id="ARBA00023163"/>
    </source>
</evidence>
<dbReference type="InterPro" id="IPR018060">
    <property type="entry name" value="HTH_AraC"/>
</dbReference>
<dbReference type="RefSeq" id="WP_115213708.1">
    <property type="nucleotide sequence ID" value="NZ_QKWJ01000032.1"/>
</dbReference>
<dbReference type="InterPro" id="IPR002818">
    <property type="entry name" value="DJ-1/PfpI"/>
</dbReference>
<evidence type="ECO:0000313" key="4">
    <source>
        <dbReference type="EMBL" id="RDK07987.1"/>
    </source>
</evidence>
<dbReference type="SMART" id="SM00342">
    <property type="entry name" value="HTH_ARAC"/>
    <property type="match status" value="1"/>
</dbReference>
<keyword evidence="2" id="KW-0804">Transcription</keyword>
<accession>A0A370NQU9</accession>
<dbReference type="PANTHER" id="PTHR43130">
    <property type="entry name" value="ARAC-FAMILY TRANSCRIPTIONAL REGULATOR"/>
    <property type="match status" value="1"/>
</dbReference>
<dbReference type="Pfam" id="PF01965">
    <property type="entry name" value="DJ-1_PfpI"/>
    <property type="match status" value="1"/>
</dbReference>
<dbReference type="Gene3D" id="1.10.10.60">
    <property type="entry name" value="Homeodomain-like"/>
    <property type="match status" value="1"/>
</dbReference>
<dbReference type="CDD" id="cd03137">
    <property type="entry name" value="GATase1_AraC_1"/>
    <property type="match status" value="1"/>
</dbReference>
<dbReference type="GO" id="GO:0043565">
    <property type="term" value="F:sequence-specific DNA binding"/>
    <property type="evidence" value="ECO:0007669"/>
    <property type="project" value="InterPro"/>
</dbReference>
<dbReference type="InterPro" id="IPR052158">
    <property type="entry name" value="INH-QAR"/>
</dbReference>
<gene>
    <name evidence="4" type="ORF">DN412_23080</name>
</gene>
<dbReference type="InterPro" id="IPR009057">
    <property type="entry name" value="Homeodomain-like_sf"/>
</dbReference>
<evidence type="ECO:0000256" key="1">
    <source>
        <dbReference type="ARBA" id="ARBA00023015"/>
    </source>
</evidence>
<reference evidence="5" key="1">
    <citation type="submission" date="2018-06" db="EMBL/GenBank/DDBJ databases">
        <authorList>
            <person name="Feng T."/>
            <person name="Jeon C.O."/>
        </authorList>
    </citation>
    <scope>NUCLEOTIDE SEQUENCE [LARGE SCALE GENOMIC DNA]</scope>
    <source>
        <strain evidence="5">S23</strain>
    </source>
</reference>
<sequence>MINKDNAAAFSASFAASPVSTRHVVLVVFDGVEPIDVAAPASALSKASEYIPDAYRLTIASPCGGDVRTNAGLVIAATESLEDVTTPIDTLIMAGGDEPALRAAIVEQGVGAWVARRAPAVRRVASVCTGAFALAAAGILDGRPCTTHRNACETLQSMFPKARVLNDPIYVRDENLWTSAGVTTGLDMTLAMVAADLGQPVAIEIARNLSVHMMRGSADSQESRTLAAQAQATPRMQNLVTWIMRNLTGNLSVEALAHRALMSPRNLTRAFAAETGSTPAAFVTRARVDHAATLLLQTDWPQEKVSSESGFRSVDAFQRAFGRERGCTPESYRSNRGAPV</sequence>
<name>A0A370NQU9_9BURK</name>
<dbReference type="InterPro" id="IPR029062">
    <property type="entry name" value="Class_I_gatase-like"/>
</dbReference>
<dbReference type="PANTHER" id="PTHR43130:SF3">
    <property type="entry name" value="HTH-TYPE TRANSCRIPTIONAL REGULATOR RV1931C"/>
    <property type="match status" value="1"/>
</dbReference>